<dbReference type="Gene3D" id="3.40.50.150">
    <property type="entry name" value="Vaccinia Virus protein VP39"/>
    <property type="match status" value="1"/>
</dbReference>
<evidence type="ECO:0000313" key="3">
    <source>
        <dbReference type="Proteomes" id="UP001596443"/>
    </source>
</evidence>
<dbReference type="InterPro" id="IPR029063">
    <property type="entry name" value="SAM-dependent_MTases_sf"/>
</dbReference>
<proteinExistence type="inferred from homology"/>
<sequence>MSVLMTGANISYPPVFDDRRAAVARKLAKFGRLCEVGIGERHGVAAALASDGCAVTGTDVVDRDPPDCIEFVRDDVVAAAERAAGDGGPGPHYRVDCVYALNCPPELHRPLVRVAAGVDAACAFTTLGGDPPAVDVTPLALSDGDTLYVARDPEGVLID</sequence>
<dbReference type="RefSeq" id="WP_284061493.1">
    <property type="nucleotide sequence ID" value="NZ_CP126158.1"/>
</dbReference>
<name>A0ABD5TFU5_9EURY</name>
<evidence type="ECO:0000313" key="2">
    <source>
        <dbReference type="EMBL" id="MFC6787327.1"/>
    </source>
</evidence>
<comment type="caution">
    <text evidence="2">The sequence shown here is derived from an EMBL/GenBank/DDBJ whole genome shotgun (WGS) entry which is preliminary data.</text>
</comment>
<dbReference type="EMBL" id="JBHSWX010000012">
    <property type="protein sequence ID" value="MFC6787327.1"/>
    <property type="molecule type" value="Genomic_DNA"/>
</dbReference>
<dbReference type="Pfam" id="PF03686">
    <property type="entry name" value="UPF0146"/>
    <property type="match status" value="1"/>
</dbReference>
<comment type="similarity">
    <text evidence="1">Belongs to the UPF0146 family.</text>
</comment>
<organism evidence="2 3">
    <name type="scientific">Halobaculum halobium</name>
    <dbReference type="NCBI Taxonomy" id="3032281"/>
    <lineage>
        <taxon>Archaea</taxon>
        <taxon>Methanobacteriati</taxon>
        <taxon>Methanobacteriota</taxon>
        <taxon>Stenosarchaea group</taxon>
        <taxon>Halobacteria</taxon>
        <taxon>Halobacteriales</taxon>
        <taxon>Haloferacaceae</taxon>
        <taxon>Halobaculum</taxon>
    </lineage>
</organism>
<keyword evidence="3" id="KW-1185">Reference proteome</keyword>
<dbReference type="InterPro" id="IPR005353">
    <property type="entry name" value="UPF0146"/>
</dbReference>
<protein>
    <submittedName>
        <fullName evidence="2">UPF0146 family protein</fullName>
    </submittedName>
</protein>
<evidence type="ECO:0000256" key="1">
    <source>
        <dbReference type="ARBA" id="ARBA00006969"/>
    </source>
</evidence>
<dbReference type="Proteomes" id="UP001596443">
    <property type="component" value="Unassembled WGS sequence"/>
</dbReference>
<gene>
    <name evidence="2" type="ORF">ACFQFD_15370</name>
</gene>
<dbReference type="AlphaFoldDB" id="A0ABD5TFU5"/>
<reference evidence="2 3" key="1">
    <citation type="journal article" date="2019" name="Int. J. Syst. Evol. Microbiol.">
        <title>The Global Catalogue of Microorganisms (GCM) 10K type strain sequencing project: providing services to taxonomists for standard genome sequencing and annotation.</title>
        <authorList>
            <consortium name="The Broad Institute Genomics Platform"/>
            <consortium name="The Broad Institute Genome Sequencing Center for Infectious Disease"/>
            <person name="Wu L."/>
            <person name="Ma J."/>
        </authorList>
    </citation>
    <scope>NUCLEOTIDE SEQUENCE [LARGE SCALE GENOMIC DNA]</scope>
    <source>
        <strain evidence="2 3">SYNS20</strain>
    </source>
</reference>
<accession>A0ABD5TFU5</accession>
<dbReference type="GeneID" id="81210444"/>